<sequence>MVSDCSPTSLAGNIPVGHLRISPPAAGDAVRNLCGTGPLFNGDQTVDTNLTAPVPARYVQFNPQEPMIAEDNSICMLVGIESCQLVPAPVDGAWSQWSLYGPCTHACLGIAKRTRTCTDPAPVFGGSACEGINKEEKICNDCSMVDGVHGHLFQVVQLRVEVAQYQEPVFATVRHLVVTGTLARDVIRIHSHATNNCAQSTVVGVLGQDSVAVPDPAVEDSNINHARVLTLSLDMEEEIASVTDLYHIVATHNVVKRMVDEVHGAPFQVVQLHVEVAQYQGPVFATVRHLIVT</sequence>
<dbReference type="PANTHER" id="PTHR22906:SF21">
    <property type="entry name" value="SEMA DOMAIN-CONTAINING PROTEIN"/>
    <property type="match status" value="1"/>
</dbReference>
<dbReference type="AlphaFoldDB" id="A0AAD9Q6C3"/>
<dbReference type="InterPro" id="IPR052065">
    <property type="entry name" value="Compl_asym_regulator"/>
</dbReference>
<dbReference type="Proteomes" id="UP001249851">
    <property type="component" value="Unassembled WGS sequence"/>
</dbReference>
<dbReference type="PROSITE" id="PS50092">
    <property type="entry name" value="TSP1"/>
    <property type="match status" value="1"/>
</dbReference>
<keyword evidence="1" id="KW-0677">Repeat</keyword>
<dbReference type="SUPFAM" id="SSF82895">
    <property type="entry name" value="TSP-1 type 1 repeat"/>
    <property type="match status" value="1"/>
</dbReference>
<organism evidence="3 4">
    <name type="scientific">Acropora cervicornis</name>
    <name type="common">Staghorn coral</name>
    <dbReference type="NCBI Taxonomy" id="6130"/>
    <lineage>
        <taxon>Eukaryota</taxon>
        <taxon>Metazoa</taxon>
        <taxon>Cnidaria</taxon>
        <taxon>Anthozoa</taxon>
        <taxon>Hexacorallia</taxon>
        <taxon>Scleractinia</taxon>
        <taxon>Astrocoeniina</taxon>
        <taxon>Acroporidae</taxon>
        <taxon>Acropora</taxon>
    </lineage>
</organism>
<accession>A0AAD9Q6C3</accession>
<gene>
    <name evidence="3" type="ORF">P5673_022576</name>
</gene>
<protein>
    <submittedName>
        <fullName evidence="3">Coadhesin</fullName>
    </submittedName>
</protein>
<dbReference type="InterPro" id="IPR036383">
    <property type="entry name" value="TSP1_rpt_sf"/>
</dbReference>
<name>A0AAD9Q6C3_ACRCE</name>
<dbReference type="Pfam" id="PF00090">
    <property type="entry name" value="TSP_1"/>
    <property type="match status" value="1"/>
</dbReference>
<dbReference type="Gene3D" id="2.20.100.10">
    <property type="entry name" value="Thrombospondin type-1 (TSP1) repeat"/>
    <property type="match status" value="1"/>
</dbReference>
<dbReference type="PANTHER" id="PTHR22906">
    <property type="entry name" value="PROPERDIN"/>
    <property type="match status" value="1"/>
</dbReference>
<evidence type="ECO:0000256" key="2">
    <source>
        <dbReference type="ARBA" id="ARBA00023157"/>
    </source>
</evidence>
<proteinExistence type="predicted"/>
<reference evidence="3" key="2">
    <citation type="journal article" date="2023" name="Science">
        <title>Genomic signatures of disease resistance in endangered staghorn corals.</title>
        <authorList>
            <person name="Vollmer S.V."/>
            <person name="Selwyn J.D."/>
            <person name="Despard B.A."/>
            <person name="Roesel C.L."/>
        </authorList>
    </citation>
    <scope>NUCLEOTIDE SEQUENCE</scope>
    <source>
        <strain evidence="3">K2</strain>
    </source>
</reference>
<reference evidence="3" key="1">
    <citation type="journal article" date="2023" name="G3 (Bethesda)">
        <title>Whole genome assembly and annotation of the endangered Caribbean coral Acropora cervicornis.</title>
        <authorList>
            <person name="Selwyn J.D."/>
            <person name="Vollmer S.V."/>
        </authorList>
    </citation>
    <scope>NUCLEOTIDE SEQUENCE</scope>
    <source>
        <strain evidence="3">K2</strain>
    </source>
</reference>
<evidence type="ECO:0000313" key="3">
    <source>
        <dbReference type="EMBL" id="KAK2555563.1"/>
    </source>
</evidence>
<evidence type="ECO:0000313" key="4">
    <source>
        <dbReference type="Proteomes" id="UP001249851"/>
    </source>
</evidence>
<keyword evidence="4" id="KW-1185">Reference proteome</keyword>
<dbReference type="SMART" id="SM00209">
    <property type="entry name" value="TSP1"/>
    <property type="match status" value="1"/>
</dbReference>
<dbReference type="FunFam" id="2.20.100.10:FF:000002">
    <property type="entry name" value="Unc-5 netrin receptor C"/>
    <property type="match status" value="1"/>
</dbReference>
<dbReference type="InterPro" id="IPR000884">
    <property type="entry name" value="TSP1_rpt"/>
</dbReference>
<dbReference type="EMBL" id="JARQWQ010000061">
    <property type="protein sequence ID" value="KAK2555563.1"/>
    <property type="molecule type" value="Genomic_DNA"/>
</dbReference>
<comment type="caution">
    <text evidence="3">The sequence shown here is derived from an EMBL/GenBank/DDBJ whole genome shotgun (WGS) entry which is preliminary data.</text>
</comment>
<keyword evidence="2" id="KW-1015">Disulfide bond</keyword>
<evidence type="ECO:0000256" key="1">
    <source>
        <dbReference type="ARBA" id="ARBA00022737"/>
    </source>
</evidence>